<dbReference type="InterPro" id="IPR032466">
    <property type="entry name" value="Metal_Hydrolase"/>
</dbReference>
<feature type="region of interest" description="Disordered" evidence="2">
    <location>
        <begin position="39"/>
        <end position="68"/>
    </location>
</feature>
<organism evidence="3 4">
    <name type="scientific">Mycena sanguinolenta</name>
    <dbReference type="NCBI Taxonomy" id="230812"/>
    <lineage>
        <taxon>Eukaryota</taxon>
        <taxon>Fungi</taxon>
        <taxon>Dikarya</taxon>
        <taxon>Basidiomycota</taxon>
        <taxon>Agaricomycotina</taxon>
        <taxon>Agaricomycetes</taxon>
        <taxon>Agaricomycetidae</taxon>
        <taxon>Agaricales</taxon>
        <taxon>Marasmiineae</taxon>
        <taxon>Mycenaceae</taxon>
        <taxon>Mycena</taxon>
    </lineage>
</organism>
<keyword evidence="4" id="KW-1185">Reference proteome</keyword>
<protein>
    <recommendedName>
        <fullName evidence="5">Metallo-dependent hydrolase</fullName>
    </recommendedName>
</protein>
<dbReference type="Gene3D" id="3.20.20.140">
    <property type="entry name" value="Metal-dependent hydrolases"/>
    <property type="match status" value="2"/>
</dbReference>
<dbReference type="InterPro" id="IPR018228">
    <property type="entry name" value="DNase_TatD-rel_CS"/>
</dbReference>
<reference evidence="3" key="1">
    <citation type="submission" date="2020-05" db="EMBL/GenBank/DDBJ databases">
        <title>Mycena genomes resolve the evolution of fungal bioluminescence.</title>
        <authorList>
            <person name="Tsai I.J."/>
        </authorList>
    </citation>
    <scope>NUCLEOTIDE SEQUENCE</scope>
    <source>
        <strain evidence="3">160909Yilan</strain>
    </source>
</reference>
<dbReference type="CDD" id="cd01310">
    <property type="entry name" value="TatD_DNAse"/>
    <property type="match status" value="1"/>
</dbReference>
<proteinExistence type="predicted"/>
<evidence type="ECO:0000256" key="1">
    <source>
        <dbReference type="ARBA" id="ARBA00022801"/>
    </source>
</evidence>
<dbReference type="InterPro" id="IPR001130">
    <property type="entry name" value="TatD-like"/>
</dbReference>
<dbReference type="AlphaFoldDB" id="A0A8H7CBZ8"/>
<evidence type="ECO:0000313" key="4">
    <source>
        <dbReference type="Proteomes" id="UP000623467"/>
    </source>
</evidence>
<sequence length="573" mass="63484">MLRACLRVRIIDLSLTTATRVPVSLNTLGFRVCSTHAHTTTTRNNTQNNSKSNLKIKMGKNNKKKAAPPPESLFHIVHPASSSSSRAIVDTHTHLASTFEAYRHKYPSGQYETVYDFVKGLYAPAGVEAMVDVWCEAPVRPIWKEFADAAVVDEERAERWGGVEYWFVMGVHPHEARLYDDAVEADILEAMTHPRCVGWGEIGLDYHYDNSPRPVQQAVFARQLRHAVRLGKPLTIHTREADEDTERILKEEVPREHRIHIHCFTDSPAFAQRLLDWFPNLYIGITGASLLQSQAFLPSLPFDDLLRAFPRLPARHAAPPGAVSVEIAVGRGVWRALGLAHDNLRWAPGAAPPALILALPMHTASGRRGAWSFPSCVRFSPFFSPFPRPVSLRSPARTSARSSRRRCVDTRTRSFSMRAHHSTIANGAWRVITYTSNTDTSTAVRNMFASAPSSTPSSTSASTLNANETIEADEDKKLRILLETDAPYMVPAPIYTSAPFVEGEGKGKKLPLCHSGMVPWTAEFVAGLLAPTKEGQENEKKEGGGDEVKERGGWDASRVMRVARANARVVYGV</sequence>
<dbReference type="OrthoDB" id="6079689at2759"/>
<name>A0A8H7CBZ8_9AGAR</name>
<feature type="region of interest" description="Disordered" evidence="2">
    <location>
        <begin position="530"/>
        <end position="553"/>
    </location>
</feature>
<evidence type="ECO:0000313" key="3">
    <source>
        <dbReference type="EMBL" id="KAF7330612.1"/>
    </source>
</evidence>
<evidence type="ECO:0000256" key="2">
    <source>
        <dbReference type="SAM" id="MobiDB-lite"/>
    </source>
</evidence>
<comment type="caution">
    <text evidence="3">The sequence shown here is derived from an EMBL/GenBank/DDBJ whole genome shotgun (WGS) entry which is preliminary data.</text>
</comment>
<keyword evidence="1" id="KW-0378">Hydrolase</keyword>
<dbReference type="EMBL" id="JACAZH010000067">
    <property type="protein sequence ID" value="KAF7330612.1"/>
    <property type="molecule type" value="Genomic_DNA"/>
</dbReference>
<dbReference type="PROSITE" id="PS01090">
    <property type="entry name" value="TATD_2"/>
    <property type="match status" value="1"/>
</dbReference>
<dbReference type="Proteomes" id="UP000623467">
    <property type="component" value="Unassembled WGS sequence"/>
</dbReference>
<accession>A0A8H7CBZ8</accession>
<feature type="compositionally biased region" description="Low complexity" evidence="2">
    <location>
        <begin position="39"/>
        <end position="53"/>
    </location>
</feature>
<feature type="compositionally biased region" description="Basic and acidic residues" evidence="2">
    <location>
        <begin position="534"/>
        <end position="553"/>
    </location>
</feature>
<evidence type="ECO:0008006" key="5">
    <source>
        <dbReference type="Google" id="ProtNLM"/>
    </source>
</evidence>
<gene>
    <name evidence="3" type="ORF">MSAN_02455000</name>
</gene>
<dbReference type="SUPFAM" id="SSF51556">
    <property type="entry name" value="Metallo-dependent hydrolases"/>
    <property type="match status" value="1"/>
</dbReference>
<dbReference type="PANTHER" id="PTHR46363:SF1">
    <property type="entry name" value="DEOXYRIBONUCLEASE TATDN2-RELATED"/>
    <property type="match status" value="1"/>
</dbReference>
<feature type="compositionally biased region" description="Basic residues" evidence="2">
    <location>
        <begin position="57"/>
        <end position="66"/>
    </location>
</feature>
<dbReference type="Pfam" id="PF01026">
    <property type="entry name" value="TatD_DNase"/>
    <property type="match status" value="1"/>
</dbReference>
<dbReference type="GO" id="GO:0016788">
    <property type="term" value="F:hydrolase activity, acting on ester bonds"/>
    <property type="evidence" value="ECO:0007669"/>
    <property type="project" value="InterPro"/>
</dbReference>
<dbReference type="PANTHER" id="PTHR46363">
    <property type="entry name" value="DEOXYRIBONUCLEASE TATDN2-RELATED"/>
    <property type="match status" value="1"/>
</dbReference>